<dbReference type="NCBIfam" id="TIGR04056">
    <property type="entry name" value="OMP_RagA_SusC"/>
    <property type="match status" value="1"/>
</dbReference>
<dbReference type="Proteomes" id="UP000051950">
    <property type="component" value="Unassembled WGS sequence"/>
</dbReference>
<dbReference type="GO" id="GO:0006826">
    <property type="term" value="P:iron ion transport"/>
    <property type="evidence" value="ECO:0007669"/>
    <property type="project" value="UniProtKB-KW"/>
</dbReference>
<keyword evidence="4" id="KW-0410">Iron transport</keyword>
<dbReference type="InterPro" id="IPR037066">
    <property type="entry name" value="Plug_dom_sf"/>
</dbReference>
<keyword evidence="5 11" id="KW-0812">Transmembrane</keyword>
<evidence type="ECO:0000256" key="9">
    <source>
        <dbReference type="ARBA" id="ARBA00023136"/>
    </source>
</evidence>
<dbReference type="Pfam" id="PF07715">
    <property type="entry name" value="Plug"/>
    <property type="match status" value="1"/>
</dbReference>
<dbReference type="InterPro" id="IPR023996">
    <property type="entry name" value="TonB-dep_OMP_SusC/RagA"/>
</dbReference>
<evidence type="ECO:0000256" key="4">
    <source>
        <dbReference type="ARBA" id="ARBA00022496"/>
    </source>
</evidence>
<keyword evidence="13" id="KW-0732">Signal</keyword>
<evidence type="ECO:0000256" key="2">
    <source>
        <dbReference type="ARBA" id="ARBA00022448"/>
    </source>
</evidence>
<feature type="domain" description="TonB-dependent receptor plug" evidence="15">
    <location>
        <begin position="118"/>
        <end position="238"/>
    </location>
</feature>
<evidence type="ECO:0000313" key="16">
    <source>
        <dbReference type="EMBL" id="KRT17523.1"/>
    </source>
</evidence>
<evidence type="ECO:0000313" key="17">
    <source>
        <dbReference type="Proteomes" id="UP000051950"/>
    </source>
</evidence>
<dbReference type="GO" id="GO:0009279">
    <property type="term" value="C:cell outer membrane"/>
    <property type="evidence" value="ECO:0007669"/>
    <property type="project" value="UniProtKB-SubCell"/>
</dbReference>
<dbReference type="InterPro" id="IPR036942">
    <property type="entry name" value="Beta-barrel_TonB_sf"/>
</dbReference>
<gene>
    <name evidence="16" type="ORF">ASU31_02990</name>
</gene>
<name>A0A0T5VUH6_9SPHI</name>
<dbReference type="Gene3D" id="2.60.40.1120">
    <property type="entry name" value="Carboxypeptidase-like, regulatory domain"/>
    <property type="match status" value="1"/>
</dbReference>
<keyword evidence="6" id="KW-0408">Iron</keyword>
<keyword evidence="17" id="KW-1185">Reference proteome</keyword>
<evidence type="ECO:0000256" key="12">
    <source>
        <dbReference type="RuleBase" id="RU003357"/>
    </source>
</evidence>
<evidence type="ECO:0000259" key="15">
    <source>
        <dbReference type="Pfam" id="PF07715"/>
    </source>
</evidence>
<dbReference type="RefSeq" id="WP_057930918.1">
    <property type="nucleotide sequence ID" value="NZ_LMZQ01000002.1"/>
</dbReference>
<feature type="domain" description="TonB-dependent receptor-like beta-barrel" evidence="14">
    <location>
        <begin position="415"/>
        <end position="998"/>
    </location>
</feature>
<keyword evidence="7" id="KW-0406">Ion transport</keyword>
<evidence type="ECO:0000256" key="1">
    <source>
        <dbReference type="ARBA" id="ARBA00004571"/>
    </source>
</evidence>
<evidence type="ECO:0000259" key="14">
    <source>
        <dbReference type="Pfam" id="PF00593"/>
    </source>
</evidence>
<dbReference type="InterPro" id="IPR008969">
    <property type="entry name" value="CarboxyPept-like_regulatory"/>
</dbReference>
<dbReference type="PANTHER" id="PTHR32552:SF81">
    <property type="entry name" value="TONB-DEPENDENT OUTER MEMBRANE RECEPTOR"/>
    <property type="match status" value="1"/>
</dbReference>
<dbReference type="Gene3D" id="2.40.170.20">
    <property type="entry name" value="TonB-dependent receptor, beta-barrel domain"/>
    <property type="match status" value="1"/>
</dbReference>
<dbReference type="PROSITE" id="PS52016">
    <property type="entry name" value="TONB_DEPENDENT_REC_3"/>
    <property type="match status" value="1"/>
</dbReference>
<dbReference type="AlphaFoldDB" id="A0A0T5VUH6"/>
<dbReference type="Gene3D" id="2.170.130.10">
    <property type="entry name" value="TonB-dependent receptor, plug domain"/>
    <property type="match status" value="1"/>
</dbReference>
<evidence type="ECO:0000256" key="7">
    <source>
        <dbReference type="ARBA" id="ARBA00023065"/>
    </source>
</evidence>
<dbReference type="EMBL" id="LMZQ01000002">
    <property type="protein sequence ID" value="KRT17523.1"/>
    <property type="molecule type" value="Genomic_DNA"/>
</dbReference>
<keyword evidence="10 11" id="KW-0998">Cell outer membrane</keyword>
<organism evidence="16 17">
    <name type="scientific">Pedobacter ginsenosidimutans</name>
    <dbReference type="NCBI Taxonomy" id="687842"/>
    <lineage>
        <taxon>Bacteria</taxon>
        <taxon>Pseudomonadati</taxon>
        <taxon>Bacteroidota</taxon>
        <taxon>Sphingobacteriia</taxon>
        <taxon>Sphingobacteriales</taxon>
        <taxon>Sphingobacteriaceae</taxon>
        <taxon>Pedobacter</taxon>
    </lineage>
</organism>
<comment type="caution">
    <text evidence="16">The sequence shown here is derived from an EMBL/GenBank/DDBJ whole genome shotgun (WGS) entry which is preliminary data.</text>
</comment>
<evidence type="ECO:0000256" key="8">
    <source>
        <dbReference type="ARBA" id="ARBA00023077"/>
    </source>
</evidence>
<comment type="similarity">
    <text evidence="11 12">Belongs to the TonB-dependent receptor family.</text>
</comment>
<dbReference type="SUPFAM" id="SSF49464">
    <property type="entry name" value="Carboxypeptidase regulatory domain-like"/>
    <property type="match status" value="1"/>
</dbReference>
<evidence type="ECO:0000256" key="13">
    <source>
        <dbReference type="SAM" id="SignalP"/>
    </source>
</evidence>
<dbReference type="Pfam" id="PF00593">
    <property type="entry name" value="TonB_dep_Rec_b-barrel"/>
    <property type="match status" value="1"/>
</dbReference>
<dbReference type="InterPro" id="IPR039426">
    <property type="entry name" value="TonB-dep_rcpt-like"/>
</dbReference>
<protein>
    <recommendedName>
        <fullName evidence="18">SusC/RagA family TonB-linked outer membrane protein</fullName>
    </recommendedName>
</protein>
<evidence type="ECO:0000256" key="10">
    <source>
        <dbReference type="ARBA" id="ARBA00023237"/>
    </source>
</evidence>
<dbReference type="OrthoDB" id="9768177at2"/>
<dbReference type="STRING" id="687842.ASU31_02990"/>
<reference evidence="16 17" key="1">
    <citation type="submission" date="2015-11" db="EMBL/GenBank/DDBJ databases">
        <title>Sequence of Pedobacter ginsenosidimutans.</title>
        <authorList>
            <person name="Carson E."/>
            <person name="Keyser V."/>
            <person name="Newman J."/>
            <person name="Miller J."/>
        </authorList>
    </citation>
    <scope>NUCLEOTIDE SEQUENCE [LARGE SCALE GENOMIC DNA]</scope>
    <source>
        <strain evidence="16 17">KACC 14530</strain>
    </source>
</reference>
<evidence type="ECO:0000256" key="6">
    <source>
        <dbReference type="ARBA" id="ARBA00023004"/>
    </source>
</evidence>
<accession>A0A0T5VUH6</accession>
<dbReference type="SUPFAM" id="SSF56935">
    <property type="entry name" value="Porins"/>
    <property type="match status" value="1"/>
</dbReference>
<dbReference type="Pfam" id="PF13715">
    <property type="entry name" value="CarbopepD_reg_2"/>
    <property type="match status" value="1"/>
</dbReference>
<feature type="signal peptide" evidence="13">
    <location>
        <begin position="1"/>
        <end position="20"/>
    </location>
</feature>
<evidence type="ECO:0000256" key="11">
    <source>
        <dbReference type="PROSITE-ProRule" id="PRU01360"/>
    </source>
</evidence>
<keyword evidence="2 11" id="KW-0813">Transport</keyword>
<dbReference type="InterPro" id="IPR000531">
    <property type="entry name" value="Beta-barrel_TonB"/>
</dbReference>
<keyword evidence="9 11" id="KW-0472">Membrane</keyword>
<keyword evidence="3 11" id="KW-1134">Transmembrane beta strand</keyword>
<evidence type="ECO:0000256" key="5">
    <source>
        <dbReference type="ARBA" id="ARBA00022692"/>
    </source>
</evidence>
<sequence length="1042" mass="112997">MKKLLQSLFILLFIATSAIAQDRTITGTVTAQEDGLPLPGVSVRIKDASNSGVSTNAAGKFSIKVSAEAKVLIFSSVGYATQEIAIRGSVVNASLETDSKSLSEVVVTALGQKRETKSLGYATTTIKNSDLTAGRSTNVVNALAGKVAGVKILSTGGATGASSNINIRQATTFTGSNQPLWVLDGIPIDNGGGSQSVNTGSTNSNRGIDLNQDDIESVTILKGPAAAVLYGSRAVAGAVIVTTKKGSKGQAGRVELSSNYNYIEVNRLPDYQNEYSQGTNGLYDPFSQMSWGTKVTGQTVTNYLGNQETLTAYPDNVKDIFKGGYNLQNNVTFSGGTEKTAYYFNYGNFKENGYIDNNTLAKNNFTVNASTQLSKNLTISSSIQYIHNNSVGTPTGNARSNPLFDGMTLPRTYNLANYPFETAAGLNNIPTSRVPNAGYTYYNILGSDNPLWSIKYVLFKQKIDRAIGNVGLDYKIADWLSANYKIGIDQYTNVSKTINEKSSNNNQSASRAGSIIDNTTNRREVSSYFNLVANKRFWKDFGARFLLGNEINYRRLDQLQITGNGIQAAHNYNISNTLTYVPFQAVTEQSLVGVYADISLDYKSFAYLSFTGRRDVSSTFAPDKRSYFYPKVDASFIATEAFPELKQNDILTYLKIRANYAKVGREAPVYSTGTYFGTAGPSDGFGPNLIFPFNGVNGQTFSNAAGNINIKPEFTASREVGLEAKFLKDRLSIDVAYYSTKSTDIIFSVPSAPSSGFSSTLLNAGTLKAHGIELLISGTPVKSTDFIWDLSVNFTKGRNEVVELAPGVPFIGNGGFTNPQGRIVTGYQYGTLFGQVFKKLNGKDVVDANGRLSSGQINTAELQPIGDPNPKWTGGVNTTFSYKGLSLSLFADIRYGGDIYSRTITDLRRYGVAAETGNRDRLYTHNAVYADGTPNNTLITAEQYYSDLYSSAAQEYAVFDGSWIRLREATLSYRIPSKLLNKLSFIKGINVGLTGRNLLMYAPNFPHLDPENNLLGVGNGLGIEYNGQPQTRTYGGFLKLSF</sequence>
<dbReference type="PANTHER" id="PTHR32552">
    <property type="entry name" value="FERRICHROME IRON RECEPTOR-RELATED"/>
    <property type="match status" value="1"/>
</dbReference>
<keyword evidence="8 12" id="KW-0798">TonB box</keyword>
<dbReference type="InterPro" id="IPR012910">
    <property type="entry name" value="Plug_dom"/>
</dbReference>
<proteinExistence type="inferred from homology"/>
<evidence type="ECO:0008006" key="18">
    <source>
        <dbReference type="Google" id="ProtNLM"/>
    </source>
</evidence>
<evidence type="ECO:0000256" key="3">
    <source>
        <dbReference type="ARBA" id="ARBA00022452"/>
    </source>
</evidence>
<feature type="chain" id="PRO_5006665714" description="SusC/RagA family TonB-linked outer membrane protein" evidence="13">
    <location>
        <begin position="21"/>
        <end position="1042"/>
    </location>
</feature>
<comment type="subcellular location">
    <subcellularLocation>
        <location evidence="1 11">Cell outer membrane</location>
        <topology evidence="1 11">Multi-pass membrane protein</topology>
    </subcellularLocation>
</comment>